<dbReference type="EMBL" id="APPE01000006">
    <property type="protein sequence ID" value="ENV00945.1"/>
    <property type="molecule type" value="Genomic_DNA"/>
</dbReference>
<protein>
    <submittedName>
        <fullName evidence="1">Uncharacterized protein</fullName>
    </submittedName>
</protein>
<sequence>MAQFVSDSLEGLSNLPTNSHAGMVMTHRCAITFAVAATLVAGDKLVLGKLPVGYTVQDVRADSDGITGLSVNVVQASSLDGDATKLTLAAGLSLATEGGDIQGTLTKAAARFKGENTMQYLVAEVAVGGSVTAGKEIGITFDYRYRQVTY</sequence>
<evidence type="ECO:0000313" key="1">
    <source>
        <dbReference type="EMBL" id="ENV00945.1"/>
    </source>
</evidence>
<evidence type="ECO:0000313" key="2">
    <source>
        <dbReference type="Proteomes" id="UP000013070"/>
    </source>
</evidence>
<proteinExistence type="predicted"/>
<comment type="caution">
    <text evidence="1">The sequence shown here is derived from an EMBL/GenBank/DDBJ whole genome shotgun (WGS) entry which is preliminary data.</text>
</comment>
<accession>N8X1C2</accession>
<keyword evidence="2" id="KW-1185">Reference proteome</keyword>
<dbReference type="HOGENOM" id="CLU_1736600_0_0_6"/>
<name>N8X1C2_9GAMM</name>
<reference evidence="1 2" key="1">
    <citation type="submission" date="2013-02" db="EMBL/GenBank/DDBJ databases">
        <title>The Genome Sequence of Acinetobacter sp. NIPH 899.</title>
        <authorList>
            <consortium name="The Broad Institute Genome Sequencing Platform"/>
            <consortium name="The Broad Institute Genome Sequencing Center for Infectious Disease"/>
            <person name="Cerqueira G."/>
            <person name="Feldgarden M."/>
            <person name="Courvalin P."/>
            <person name="Perichon B."/>
            <person name="Grillot-Courvalin C."/>
            <person name="Clermont D."/>
            <person name="Rocha E."/>
            <person name="Yoon E.-J."/>
            <person name="Nemec A."/>
            <person name="Walker B."/>
            <person name="Young S.K."/>
            <person name="Zeng Q."/>
            <person name="Gargeya S."/>
            <person name="Fitzgerald M."/>
            <person name="Haas B."/>
            <person name="Abouelleil A."/>
            <person name="Alvarado L."/>
            <person name="Arachchi H.M."/>
            <person name="Berlin A.M."/>
            <person name="Chapman S.B."/>
            <person name="Dewar J."/>
            <person name="Goldberg J."/>
            <person name="Griggs A."/>
            <person name="Gujja S."/>
            <person name="Hansen M."/>
            <person name="Howarth C."/>
            <person name="Imamovic A."/>
            <person name="Larimer J."/>
            <person name="McCowan C."/>
            <person name="Murphy C."/>
            <person name="Neiman D."/>
            <person name="Pearson M."/>
            <person name="Priest M."/>
            <person name="Roberts A."/>
            <person name="Saif S."/>
            <person name="Shea T."/>
            <person name="Sisk P."/>
            <person name="Sykes S."/>
            <person name="Wortman J."/>
            <person name="Nusbaum C."/>
            <person name="Birren B."/>
        </authorList>
    </citation>
    <scope>NUCLEOTIDE SEQUENCE [LARGE SCALE GENOMIC DNA]</scope>
    <source>
        <strain evidence="1 2">NIPH 899</strain>
    </source>
</reference>
<organism evidence="1 2">
    <name type="scientific">Acinetobacter variabilis</name>
    <dbReference type="NCBI Taxonomy" id="70346"/>
    <lineage>
        <taxon>Bacteria</taxon>
        <taxon>Pseudomonadati</taxon>
        <taxon>Pseudomonadota</taxon>
        <taxon>Gammaproteobacteria</taxon>
        <taxon>Moraxellales</taxon>
        <taxon>Moraxellaceae</taxon>
        <taxon>Acinetobacter</taxon>
    </lineage>
</organism>
<dbReference type="RefSeq" id="WP_004787882.1">
    <property type="nucleotide sequence ID" value="NZ_JAHPWV010000059.1"/>
</dbReference>
<gene>
    <name evidence="1" type="ORF">F969_00031</name>
</gene>
<dbReference type="Proteomes" id="UP000013070">
    <property type="component" value="Unassembled WGS sequence"/>
</dbReference>
<dbReference type="PATRIC" id="fig|1217710.3.peg.27"/>
<dbReference type="AlphaFoldDB" id="N8X1C2"/>